<dbReference type="EMBL" id="RRYP01002386">
    <property type="protein sequence ID" value="TNV84832.1"/>
    <property type="molecule type" value="Genomic_DNA"/>
</dbReference>
<protein>
    <submittedName>
        <fullName evidence="1">Uncharacterized protein</fullName>
    </submittedName>
</protein>
<reference evidence="1" key="1">
    <citation type="submission" date="2019-06" db="EMBL/GenBank/DDBJ databases">
        <authorList>
            <person name="Zheng W."/>
        </authorList>
    </citation>
    <scope>NUCLEOTIDE SEQUENCE</scope>
    <source>
        <strain evidence="1">QDHG01</strain>
    </source>
</reference>
<proteinExistence type="predicted"/>
<sequence>MARLSIDDIIGRRSLTEMQPQSRKRHTQILGGDISTNSQNLVFNSENKLTGAFRTSQIGAHGHMMSNLLQTQTKQND</sequence>
<organism evidence="1 2">
    <name type="scientific">Halteria grandinella</name>
    <dbReference type="NCBI Taxonomy" id="5974"/>
    <lineage>
        <taxon>Eukaryota</taxon>
        <taxon>Sar</taxon>
        <taxon>Alveolata</taxon>
        <taxon>Ciliophora</taxon>
        <taxon>Intramacronucleata</taxon>
        <taxon>Spirotrichea</taxon>
        <taxon>Stichotrichia</taxon>
        <taxon>Sporadotrichida</taxon>
        <taxon>Halteriidae</taxon>
        <taxon>Halteria</taxon>
    </lineage>
</organism>
<dbReference type="AlphaFoldDB" id="A0A8J8NZ33"/>
<gene>
    <name evidence="1" type="ORF">FGO68_gene4288</name>
</gene>
<comment type="caution">
    <text evidence="1">The sequence shown here is derived from an EMBL/GenBank/DDBJ whole genome shotgun (WGS) entry which is preliminary data.</text>
</comment>
<name>A0A8J8NZ33_HALGN</name>
<dbReference type="Proteomes" id="UP000785679">
    <property type="component" value="Unassembled WGS sequence"/>
</dbReference>
<accession>A0A8J8NZ33</accession>
<evidence type="ECO:0000313" key="2">
    <source>
        <dbReference type="Proteomes" id="UP000785679"/>
    </source>
</evidence>
<keyword evidence="2" id="KW-1185">Reference proteome</keyword>
<evidence type="ECO:0000313" key="1">
    <source>
        <dbReference type="EMBL" id="TNV84832.1"/>
    </source>
</evidence>